<keyword evidence="1" id="KW-0812">Transmembrane</keyword>
<sequence>MKIFTSILVLLALALIVFNITLLDFQNPLQGDSMVAFIGIAASFCAVLILLIFRISKKIEEKMNDQQ</sequence>
<gene>
    <name evidence="3" type="ORF">B0A62_01440</name>
    <name evidence="2" type="ORF">IW20_00210</name>
</gene>
<evidence type="ECO:0000313" key="4">
    <source>
        <dbReference type="Proteomes" id="UP000028712"/>
    </source>
</evidence>
<accession>A0A086AU53</accession>
<keyword evidence="1" id="KW-1133">Transmembrane helix</keyword>
<keyword evidence="5" id="KW-1185">Reference proteome</keyword>
<reference evidence="3 5" key="2">
    <citation type="submission" date="2016-11" db="EMBL/GenBank/DDBJ databases">
        <title>Whole genomes of Flavobacteriaceae.</title>
        <authorList>
            <person name="Stine C."/>
            <person name="Li C."/>
            <person name="Tadesse D."/>
        </authorList>
    </citation>
    <scope>NUCLEOTIDE SEQUENCE [LARGE SCALE GENOMIC DNA]</scope>
    <source>
        <strain evidence="3 5">ATCC 29551</strain>
    </source>
</reference>
<dbReference type="EMBL" id="JPRM01000001">
    <property type="protein sequence ID" value="KFF20217.1"/>
    <property type="molecule type" value="Genomic_DNA"/>
</dbReference>
<dbReference type="Proteomes" id="UP000198424">
    <property type="component" value="Unassembled WGS sequence"/>
</dbReference>
<evidence type="ECO:0000313" key="5">
    <source>
        <dbReference type="Proteomes" id="UP000198424"/>
    </source>
</evidence>
<proteinExistence type="predicted"/>
<reference evidence="2 4" key="1">
    <citation type="submission" date="2014-07" db="EMBL/GenBank/DDBJ databases">
        <title>Genome of Flavobacterium hydatis DSM 2063.</title>
        <authorList>
            <person name="Pipes S.E."/>
            <person name="Stropko S.J."/>
            <person name="Newman J.D."/>
        </authorList>
    </citation>
    <scope>NUCLEOTIDE SEQUENCE [LARGE SCALE GENOMIC DNA]</scope>
    <source>
        <strain evidence="2 4">DSM 2063</strain>
    </source>
</reference>
<dbReference type="RefSeq" id="WP_035617290.1">
    <property type="nucleotide sequence ID" value="NZ_JBEWQG010000016.1"/>
</dbReference>
<keyword evidence="1" id="KW-0472">Membrane</keyword>
<evidence type="ECO:0000313" key="2">
    <source>
        <dbReference type="EMBL" id="KFF20217.1"/>
    </source>
</evidence>
<comment type="caution">
    <text evidence="2">The sequence shown here is derived from an EMBL/GenBank/DDBJ whole genome shotgun (WGS) entry which is preliminary data.</text>
</comment>
<protein>
    <submittedName>
        <fullName evidence="2">Uncharacterized protein</fullName>
    </submittedName>
</protein>
<feature type="transmembrane region" description="Helical" evidence="1">
    <location>
        <begin position="33"/>
        <end position="53"/>
    </location>
</feature>
<evidence type="ECO:0000313" key="3">
    <source>
        <dbReference type="EMBL" id="OXA98491.1"/>
    </source>
</evidence>
<dbReference type="eggNOG" id="ENOG503346C">
    <property type="taxonomic scope" value="Bacteria"/>
</dbReference>
<dbReference type="AlphaFoldDB" id="A0A086AU53"/>
<organism evidence="2 4">
    <name type="scientific">Flavobacterium hydatis</name>
    <name type="common">Cytophaga aquatilis</name>
    <dbReference type="NCBI Taxonomy" id="991"/>
    <lineage>
        <taxon>Bacteria</taxon>
        <taxon>Pseudomonadati</taxon>
        <taxon>Bacteroidota</taxon>
        <taxon>Flavobacteriia</taxon>
        <taxon>Flavobacteriales</taxon>
        <taxon>Flavobacteriaceae</taxon>
        <taxon>Flavobacterium</taxon>
    </lineage>
</organism>
<name>A0A086AU53_FLAHY</name>
<dbReference type="Proteomes" id="UP000028712">
    <property type="component" value="Unassembled WGS sequence"/>
</dbReference>
<evidence type="ECO:0000256" key="1">
    <source>
        <dbReference type="SAM" id="Phobius"/>
    </source>
</evidence>
<dbReference type="OrthoDB" id="1453319at2"/>
<dbReference type="EMBL" id="MUGY01000001">
    <property type="protein sequence ID" value="OXA98491.1"/>
    <property type="molecule type" value="Genomic_DNA"/>
</dbReference>
<dbReference type="STRING" id="991.IW20_00210"/>